<dbReference type="InterPro" id="IPR004800">
    <property type="entry name" value="KdsD/KpsF-type"/>
</dbReference>
<evidence type="ECO:0000259" key="4">
    <source>
        <dbReference type="PROSITE" id="PS51464"/>
    </source>
</evidence>
<dbReference type="InterPro" id="IPR050986">
    <property type="entry name" value="GutQ/KpsF_isomerases"/>
</dbReference>
<keyword evidence="6" id="KW-1185">Reference proteome</keyword>
<dbReference type="Pfam" id="PF01380">
    <property type="entry name" value="SIS"/>
    <property type="match status" value="1"/>
</dbReference>
<evidence type="ECO:0000313" key="6">
    <source>
        <dbReference type="Proteomes" id="UP001596456"/>
    </source>
</evidence>
<feature type="domain" description="SIS" evidence="4">
    <location>
        <begin position="36"/>
        <end position="178"/>
    </location>
</feature>
<dbReference type="SUPFAM" id="SSF54631">
    <property type="entry name" value="CBS-domain pair"/>
    <property type="match status" value="1"/>
</dbReference>
<dbReference type="InterPro" id="IPR046342">
    <property type="entry name" value="CBS_dom_sf"/>
</dbReference>
<dbReference type="NCBIfam" id="TIGR00393">
    <property type="entry name" value="kpsF"/>
    <property type="match status" value="1"/>
</dbReference>
<dbReference type="Pfam" id="PF00571">
    <property type="entry name" value="CBS"/>
    <property type="match status" value="2"/>
</dbReference>
<evidence type="ECO:0000256" key="2">
    <source>
        <dbReference type="PROSITE-ProRule" id="PRU00703"/>
    </source>
</evidence>
<dbReference type="SMART" id="SM00116">
    <property type="entry name" value="CBS"/>
    <property type="match status" value="2"/>
</dbReference>
<dbReference type="PANTHER" id="PTHR42745:SF1">
    <property type="entry name" value="ARABINOSE 5-PHOSPHATE ISOMERASE KDSD"/>
    <property type="match status" value="1"/>
</dbReference>
<dbReference type="PROSITE" id="PS51464">
    <property type="entry name" value="SIS"/>
    <property type="match status" value="1"/>
</dbReference>
<feature type="domain" description="CBS" evidence="3">
    <location>
        <begin position="204"/>
        <end position="267"/>
    </location>
</feature>
<evidence type="ECO:0000313" key="5">
    <source>
        <dbReference type="EMBL" id="MFC7334971.1"/>
    </source>
</evidence>
<dbReference type="InterPro" id="IPR001347">
    <property type="entry name" value="SIS_dom"/>
</dbReference>
<proteinExistence type="inferred from homology"/>
<dbReference type="RefSeq" id="WP_377360510.1">
    <property type="nucleotide sequence ID" value="NZ_JBHTCM010000025.1"/>
</dbReference>
<dbReference type="Gene3D" id="3.40.50.10490">
    <property type="entry name" value="Glucose-6-phosphate isomerase like protein, domain 1"/>
    <property type="match status" value="1"/>
</dbReference>
<dbReference type="PANTHER" id="PTHR42745">
    <property type="match status" value="1"/>
</dbReference>
<comment type="caution">
    <text evidence="5">The sequence shown here is derived from an EMBL/GenBank/DDBJ whole genome shotgun (WGS) entry which is preliminary data.</text>
</comment>
<dbReference type="Gene3D" id="3.10.580.10">
    <property type="entry name" value="CBS-domain"/>
    <property type="match status" value="1"/>
</dbReference>
<dbReference type="PROSITE" id="PS51371">
    <property type="entry name" value="CBS"/>
    <property type="match status" value="2"/>
</dbReference>
<feature type="domain" description="CBS" evidence="3">
    <location>
        <begin position="273"/>
        <end position="330"/>
    </location>
</feature>
<evidence type="ECO:0000256" key="1">
    <source>
        <dbReference type="ARBA" id="ARBA00008165"/>
    </source>
</evidence>
<accession>A0ABW2L1C9</accession>
<dbReference type="SUPFAM" id="SSF53697">
    <property type="entry name" value="SIS domain"/>
    <property type="match status" value="1"/>
</dbReference>
<dbReference type="CDD" id="cd04604">
    <property type="entry name" value="CBS_pair_SIS_assoc"/>
    <property type="match status" value="1"/>
</dbReference>
<protein>
    <submittedName>
        <fullName evidence="5">SIS domain-containing protein</fullName>
    </submittedName>
</protein>
<dbReference type="EMBL" id="JBHTCM010000025">
    <property type="protein sequence ID" value="MFC7334971.1"/>
    <property type="molecule type" value="Genomic_DNA"/>
</dbReference>
<keyword evidence="2" id="KW-0129">CBS domain</keyword>
<dbReference type="Proteomes" id="UP001596456">
    <property type="component" value="Unassembled WGS sequence"/>
</dbReference>
<reference evidence="6" key="1">
    <citation type="journal article" date="2019" name="Int. J. Syst. Evol. Microbiol.">
        <title>The Global Catalogue of Microorganisms (GCM) 10K type strain sequencing project: providing services to taxonomists for standard genome sequencing and annotation.</title>
        <authorList>
            <consortium name="The Broad Institute Genomics Platform"/>
            <consortium name="The Broad Institute Genome Sequencing Center for Infectious Disease"/>
            <person name="Wu L."/>
            <person name="Ma J."/>
        </authorList>
    </citation>
    <scope>NUCLEOTIDE SEQUENCE [LARGE SCALE GENOMIC DNA]</scope>
    <source>
        <strain evidence="6">CGMCC 1.16275</strain>
    </source>
</reference>
<comment type="similarity">
    <text evidence="1">Belongs to the SIS family. GutQ/KpsF subfamily.</text>
</comment>
<dbReference type="InterPro" id="IPR046348">
    <property type="entry name" value="SIS_dom_sf"/>
</dbReference>
<organism evidence="5 6">
    <name type="scientific">Rhodocista pekingensis</name>
    <dbReference type="NCBI Taxonomy" id="201185"/>
    <lineage>
        <taxon>Bacteria</taxon>
        <taxon>Pseudomonadati</taxon>
        <taxon>Pseudomonadota</taxon>
        <taxon>Alphaproteobacteria</taxon>
        <taxon>Rhodospirillales</taxon>
        <taxon>Azospirillaceae</taxon>
        <taxon>Rhodocista</taxon>
    </lineage>
</organism>
<name>A0ABW2L1C9_9PROT</name>
<sequence length="330" mass="34932">MSAYDPIIASARDLLHIEAKTVLAQEQSLDEGFLNVVNHIGTRDTNTLVAGVGKSGLIARLLASKLASVGTRAWYYSTTDALHGELGGLRPDDLLILLSNSGQTRELVDLGRCAIQRGARVAAMVSRVPSALSRIADWTLRVHVEREATETRLPTASTAAMLALGDALVIAVARRRGFTVDEYARNHPGGTLGVVLGSRVADLMVKAPGGVALVTPETSVVETLLAMTRHPNGAALVVDAEGRLAGIVTEGDVRRGLSTHGKHFLEMDTRACMGAAPRTCGPSITALEALEIMETPTQIYVLPVVDGDGRVLGLIRMHDIAGLEVEKTLG</sequence>
<dbReference type="InterPro" id="IPR000644">
    <property type="entry name" value="CBS_dom"/>
</dbReference>
<gene>
    <name evidence="5" type="ORF">ACFQPS_17530</name>
</gene>
<evidence type="ECO:0000259" key="3">
    <source>
        <dbReference type="PROSITE" id="PS51371"/>
    </source>
</evidence>